<dbReference type="Gene3D" id="3.40.630.30">
    <property type="match status" value="1"/>
</dbReference>
<dbReference type="RefSeq" id="WP_105021138.1">
    <property type="nucleotide sequence ID" value="NZ_MSCM01000001.1"/>
</dbReference>
<evidence type="ECO:0000313" key="1">
    <source>
        <dbReference type="EMBL" id="PQJ82586.1"/>
    </source>
</evidence>
<reference evidence="1 2" key="1">
    <citation type="submission" date="2016-12" db="EMBL/GenBank/DDBJ databases">
        <title>Trade-off between light-utilization and light-protection in marine flavobacteria.</title>
        <authorList>
            <person name="Kumagai Y."/>
            <person name="Yoshizawa S."/>
            <person name="Kogure K."/>
            <person name="Iwasaki W."/>
        </authorList>
    </citation>
    <scope>NUCLEOTIDE SEQUENCE [LARGE SCALE GENOMIC DNA]</scope>
    <source>
        <strain evidence="1 2">ATCC 43844</strain>
    </source>
</reference>
<dbReference type="InterPro" id="IPR016181">
    <property type="entry name" value="Acyl_CoA_acyltransferase"/>
</dbReference>
<dbReference type="Proteomes" id="UP000239068">
    <property type="component" value="Unassembled WGS sequence"/>
</dbReference>
<gene>
    <name evidence="1" type="ORF">BTO16_08360</name>
</gene>
<comment type="caution">
    <text evidence="1">The sequence shown here is derived from an EMBL/GenBank/DDBJ whole genome shotgun (WGS) entry which is preliminary data.</text>
</comment>
<name>A0A2S7WYJ3_9FLAO</name>
<evidence type="ECO:0008006" key="3">
    <source>
        <dbReference type="Google" id="ProtNLM"/>
    </source>
</evidence>
<proteinExistence type="predicted"/>
<dbReference type="SUPFAM" id="SSF55729">
    <property type="entry name" value="Acyl-CoA N-acyltransferases (Nat)"/>
    <property type="match status" value="1"/>
</dbReference>
<protein>
    <recommendedName>
        <fullName evidence="3">BioF2-like acetyltransferase domain-containing protein</fullName>
    </recommendedName>
</protein>
<organism evidence="1 2">
    <name type="scientific">Polaribacter glomeratus</name>
    <dbReference type="NCBI Taxonomy" id="102"/>
    <lineage>
        <taxon>Bacteria</taxon>
        <taxon>Pseudomonadati</taxon>
        <taxon>Bacteroidota</taxon>
        <taxon>Flavobacteriia</taxon>
        <taxon>Flavobacteriales</taxon>
        <taxon>Flavobacteriaceae</taxon>
    </lineage>
</organism>
<dbReference type="EMBL" id="MSCM01000001">
    <property type="protein sequence ID" value="PQJ82586.1"/>
    <property type="molecule type" value="Genomic_DNA"/>
</dbReference>
<keyword evidence="2" id="KW-1185">Reference proteome</keyword>
<sequence>MITYIRRKELDVTKYDACIESAVQSRIYAFSWYLDIVADNWDVLVLDDYKAVMPITWRKKMGIKYVYPPFWLLELGVFSLDENKEIQPFLEILYSKFKFAELRLNTENKFLKSENLIDKQFQYLDLKIGYEPILKGYNRNRKREIVKANKHHLVENWTDNPEKLITIFKVNIAERVKGISENDYSNLLNLMNFAIEKGVGELLTIYDANNKLLAAAFFLKHKKRVTQLVCASDISNRKNGVHTFFNDRAIFKYQPDFNEYNFGGSSMENIANYYLSFGSKTEGYQQVKYNNLPFFIKLFKK</sequence>
<accession>A0A2S7WYJ3</accession>
<dbReference type="AlphaFoldDB" id="A0A2S7WYJ3"/>
<evidence type="ECO:0000313" key="2">
    <source>
        <dbReference type="Proteomes" id="UP000239068"/>
    </source>
</evidence>
<dbReference type="OrthoDB" id="1113003at2"/>